<dbReference type="InterPro" id="IPR001878">
    <property type="entry name" value="Znf_CCHC"/>
</dbReference>
<dbReference type="InterPro" id="IPR036875">
    <property type="entry name" value="Znf_CCHC_sf"/>
</dbReference>
<dbReference type="Gene3D" id="4.10.60.10">
    <property type="entry name" value="Zinc finger, CCHC-type"/>
    <property type="match status" value="1"/>
</dbReference>
<keyword evidence="1" id="KW-0863">Zinc-finger</keyword>
<dbReference type="Pfam" id="PF14223">
    <property type="entry name" value="Retrotran_gag_2"/>
    <property type="match status" value="1"/>
</dbReference>
<dbReference type="PaxDb" id="67767-A0A0J7K4B2"/>
<reference evidence="3 4" key="1">
    <citation type="submission" date="2015-04" db="EMBL/GenBank/DDBJ databases">
        <title>Lasius niger genome sequencing.</title>
        <authorList>
            <person name="Konorov E.A."/>
            <person name="Nikitin M.A."/>
            <person name="Kirill M.V."/>
            <person name="Chang P."/>
        </authorList>
    </citation>
    <scope>NUCLEOTIDE SEQUENCE [LARGE SCALE GENOMIC DNA]</scope>
    <source>
        <tissue evidence="3">Whole</tissue>
    </source>
</reference>
<name>A0A0J7K4B2_LASNI</name>
<dbReference type="GO" id="GO:0008270">
    <property type="term" value="F:zinc ion binding"/>
    <property type="evidence" value="ECO:0007669"/>
    <property type="project" value="UniProtKB-KW"/>
</dbReference>
<gene>
    <name evidence="3" type="ORF">RF55_16714</name>
</gene>
<keyword evidence="1" id="KW-0862">Zinc</keyword>
<dbReference type="OrthoDB" id="7635258at2759"/>
<dbReference type="Proteomes" id="UP000036403">
    <property type="component" value="Unassembled WGS sequence"/>
</dbReference>
<dbReference type="EMBL" id="LBMM01014854">
    <property type="protein sequence ID" value="KMQ85026.1"/>
    <property type="molecule type" value="Genomic_DNA"/>
</dbReference>
<sequence length="242" mass="27347">MAEITRIAITKLNNDNYQVWKYKMELLLIKKDLWDVVNDAAPIETTSDWNKRDNKARPTIGLLVDDNQLVHVQSATTAKQAWDALKAYPEKSSLSSKVFLLKNIVNLKLQGGDMEEHLNAILELADKLTALGKKIVDTLLIAIILGSLPESYSTLVTALESRAEDTLTLTLVKGKLIDEYKRRRTAGIEDAMKAADKSGRTCYFCRKQGHYKRDCAKFKRWKTSKEKAPPSLSLSLSFSLDW</sequence>
<accession>A0A0J7K4B2</accession>
<dbReference type="GO" id="GO:0003676">
    <property type="term" value="F:nucleic acid binding"/>
    <property type="evidence" value="ECO:0007669"/>
    <property type="project" value="InterPro"/>
</dbReference>
<dbReference type="AlphaFoldDB" id="A0A0J7K4B2"/>
<dbReference type="PROSITE" id="PS50158">
    <property type="entry name" value="ZF_CCHC"/>
    <property type="match status" value="1"/>
</dbReference>
<feature type="domain" description="CCHC-type" evidence="2">
    <location>
        <begin position="202"/>
        <end position="215"/>
    </location>
</feature>
<dbReference type="PANTHER" id="PTHR47481:SF36">
    <property type="entry name" value="CCHC-TYPE DOMAIN-CONTAINING PROTEIN"/>
    <property type="match status" value="1"/>
</dbReference>
<evidence type="ECO:0000259" key="2">
    <source>
        <dbReference type="PROSITE" id="PS50158"/>
    </source>
</evidence>
<dbReference type="PANTHER" id="PTHR47481">
    <property type="match status" value="1"/>
</dbReference>
<proteinExistence type="predicted"/>
<dbReference type="SUPFAM" id="SSF57756">
    <property type="entry name" value="Retrovirus zinc finger-like domains"/>
    <property type="match status" value="1"/>
</dbReference>
<dbReference type="STRING" id="67767.A0A0J7K4B2"/>
<evidence type="ECO:0000313" key="4">
    <source>
        <dbReference type="Proteomes" id="UP000036403"/>
    </source>
</evidence>
<comment type="caution">
    <text evidence="3">The sequence shown here is derived from an EMBL/GenBank/DDBJ whole genome shotgun (WGS) entry which is preliminary data.</text>
</comment>
<organism evidence="3 4">
    <name type="scientific">Lasius niger</name>
    <name type="common">Black garden ant</name>
    <dbReference type="NCBI Taxonomy" id="67767"/>
    <lineage>
        <taxon>Eukaryota</taxon>
        <taxon>Metazoa</taxon>
        <taxon>Ecdysozoa</taxon>
        <taxon>Arthropoda</taxon>
        <taxon>Hexapoda</taxon>
        <taxon>Insecta</taxon>
        <taxon>Pterygota</taxon>
        <taxon>Neoptera</taxon>
        <taxon>Endopterygota</taxon>
        <taxon>Hymenoptera</taxon>
        <taxon>Apocrita</taxon>
        <taxon>Aculeata</taxon>
        <taxon>Formicoidea</taxon>
        <taxon>Formicidae</taxon>
        <taxon>Formicinae</taxon>
        <taxon>Lasius</taxon>
        <taxon>Lasius</taxon>
    </lineage>
</organism>
<dbReference type="Pfam" id="PF00098">
    <property type="entry name" value="zf-CCHC"/>
    <property type="match status" value="1"/>
</dbReference>
<keyword evidence="1" id="KW-0479">Metal-binding</keyword>
<evidence type="ECO:0000256" key="1">
    <source>
        <dbReference type="PROSITE-ProRule" id="PRU00047"/>
    </source>
</evidence>
<evidence type="ECO:0000313" key="3">
    <source>
        <dbReference type="EMBL" id="KMQ85026.1"/>
    </source>
</evidence>
<protein>
    <submittedName>
        <fullName evidence="3">Integrase core domain protein</fullName>
    </submittedName>
</protein>
<keyword evidence="4" id="KW-1185">Reference proteome</keyword>